<dbReference type="AlphaFoldDB" id="A0A397HD08"/>
<evidence type="ECO:0000256" key="1">
    <source>
        <dbReference type="SAM" id="MobiDB-lite"/>
    </source>
</evidence>
<name>A0A397HD08_ASPTH</name>
<dbReference type="EMBL" id="NKHU02000060">
    <property type="protein sequence ID" value="RHZ59456.1"/>
    <property type="molecule type" value="Genomic_DNA"/>
</dbReference>
<dbReference type="RefSeq" id="XP_026615767.1">
    <property type="nucleotide sequence ID" value="XM_026761815.1"/>
</dbReference>
<accession>A0A397HD08</accession>
<feature type="compositionally biased region" description="Polar residues" evidence="1">
    <location>
        <begin position="88"/>
        <end position="97"/>
    </location>
</feature>
<gene>
    <name evidence="2" type="ORF">CDV56_108196</name>
</gene>
<sequence>MPHFTLTFANNIIRSISLSSPDSPVSVYSPQFQLSRDSTGLSRSLFTSDSETASTVSSNEQIPLPVPIETRTAELPDIVELSGPAEQSAPQPGQSAIAQPLELPPPGVLPTDLPADQNPRTHLSTPQPADNTPQTITSGTLGNPSKTGYLQHELPAYQTSMARTPTKNKMVKGNNAGNATDDSAAKKQRIQDAQALAQQVKYNPFTMLPNKWKENVDLTTITIRKAPPAIPKFDEPAIPMQIVGFITDHPHSYSEPRDCFVRLAHSPAYIKFKAISPWYEICDSSGQTMPITECHLLPNWREDLDRLKAAKEQFIQMLHLLGKANDEYNSKMVSYRAEYINDIHASIVVIPMQENESMGNYPILQAIASLEEEPSLEDYESALEIDDPEDDLFVIEPEDDLFVIEPEDDPDPSNTTIEHSIDGHTVGKEYSR</sequence>
<feature type="region of interest" description="Disordered" evidence="1">
    <location>
        <begin position="83"/>
        <end position="192"/>
    </location>
</feature>
<dbReference type="STRING" id="41047.A0A397HD08"/>
<protein>
    <submittedName>
        <fullName evidence="2">Uncharacterized protein</fullName>
    </submittedName>
</protein>
<comment type="caution">
    <text evidence="2">The sequence shown here is derived from an EMBL/GenBank/DDBJ whole genome shotgun (WGS) entry which is preliminary data.</text>
</comment>
<keyword evidence="3" id="KW-1185">Reference proteome</keyword>
<feature type="region of interest" description="Disordered" evidence="1">
    <location>
        <begin position="406"/>
        <end position="432"/>
    </location>
</feature>
<dbReference type="OrthoDB" id="4445311at2759"/>
<feature type="compositionally biased region" description="Polar residues" evidence="1">
    <location>
        <begin position="157"/>
        <end position="167"/>
    </location>
</feature>
<evidence type="ECO:0000313" key="3">
    <source>
        <dbReference type="Proteomes" id="UP000215305"/>
    </source>
</evidence>
<organism evidence="2 3">
    <name type="scientific">Aspergillus thermomutatus</name>
    <name type="common">Neosartorya pseudofischeri</name>
    <dbReference type="NCBI Taxonomy" id="41047"/>
    <lineage>
        <taxon>Eukaryota</taxon>
        <taxon>Fungi</taxon>
        <taxon>Dikarya</taxon>
        <taxon>Ascomycota</taxon>
        <taxon>Pezizomycotina</taxon>
        <taxon>Eurotiomycetes</taxon>
        <taxon>Eurotiomycetidae</taxon>
        <taxon>Eurotiales</taxon>
        <taxon>Aspergillaceae</taxon>
        <taxon>Aspergillus</taxon>
        <taxon>Aspergillus subgen. Fumigati</taxon>
    </lineage>
</organism>
<evidence type="ECO:0000313" key="2">
    <source>
        <dbReference type="EMBL" id="RHZ59456.1"/>
    </source>
</evidence>
<dbReference type="Proteomes" id="UP000215305">
    <property type="component" value="Unassembled WGS sequence"/>
</dbReference>
<reference evidence="2" key="1">
    <citation type="submission" date="2018-08" db="EMBL/GenBank/DDBJ databases">
        <title>Draft genome sequence of azole-resistant Aspergillus thermomutatus (Neosartorya pseudofischeri) strain HMR AF 39, isolated from a human nasal aspirate.</title>
        <authorList>
            <person name="Parent-Michaud M."/>
            <person name="Dufresne P.J."/>
            <person name="Fournier E."/>
            <person name="Martineau C."/>
            <person name="Moreira S."/>
            <person name="Perkins V."/>
            <person name="De Repentigny L."/>
            <person name="Dufresne S.F."/>
        </authorList>
    </citation>
    <scope>NUCLEOTIDE SEQUENCE [LARGE SCALE GENOMIC DNA]</scope>
    <source>
        <strain evidence="2">HMR AF 39</strain>
    </source>
</reference>
<proteinExistence type="predicted"/>
<dbReference type="GeneID" id="38130170"/>
<dbReference type="VEuPathDB" id="FungiDB:CDV56_108196"/>
<feature type="compositionally biased region" description="Polar residues" evidence="1">
    <location>
        <begin position="118"/>
        <end position="148"/>
    </location>
</feature>
<feature type="compositionally biased region" description="Basic and acidic residues" evidence="1">
    <location>
        <begin position="419"/>
        <end position="432"/>
    </location>
</feature>